<name>A0A286ADL3_9SPHI</name>
<evidence type="ECO:0000313" key="4">
    <source>
        <dbReference type="Proteomes" id="UP000219281"/>
    </source>
</evidence>
<proteinExistence type="predicted"/>
<dbReference type="Gene3D" id="2.160.20.120">
    <property type="match status" value="1"/>
</dbReference>
<evidence type="ECO:0000256" key="1">
    <source>
        <dbReference type="SAM" id="SignalP"/>
    </source>
</evidence>
<dbReference type="EMBL" id="OCMT01000004">
    <property type="protein sequence ID" value="SOD19965.1"/>
    <property type="molecule type" value="Genomic_DNA"/>
</dbReference>
<protein>
    <submittedName>
        <fullName evidence="3">Auto-transporter adhesin, head GIN domain</fullName>
    </submittedName>
</protein>
<keyword evidence="4" id="KW-1185">Reference proteome</keyword>
<dbReference type="Pfam" id="PF10988">
    <property type="entry name" value="DUF2807"/>
    <property type="match status" value="1"/>
</dbReference>
<accession>A0A286ADL3</accession>
<feature type="signal peptide" evidence="1">
    <location>
        <begin position="1"/>
        <end position="23"/>
    </location>
</feature>
<evidence type="ECO:0000313" key="3">
    <source>
        <dbReference type="EMBL" id="SOD19965.1"/>
    </source>
</evidence>
<organism evidence="3 4">
    <name type="scientific">Pedobacter xixiisoli</name>
    <dbReference type="NCBI Taxonomy" id="1476464"/>
    <lineage>
        <taxon>Bacteria</taxon>
        <taxon>Pseudomonadati</taxon>
        <taxon>Bacteroidota</taxon>
        <taxon>Sphingobacteriia</taxon>
        <taxon>Sphingobacteriales</taxon>
        <taxon>Sphingobacteriaceae</taxon>
        <taxon>Pedobacter</taxon>
    </lineage>
</organism>
<evidence type="ECO:0000259" key="2">
    <source>
        <dbReference type="Pfam" id="PF10988"/>
    </source>
</evidence>
<feature type="domain" description="Putative auto-transporter adhesin head GIN" evidence="2">
    <location>
        <begin position="42"/>
        <end position="188"/>
    </location>
</feature>
<dbReference type="OrthoDB" id="796727at2"/>
<dbReference type="AlphaFoldDB" id="A0A286ADL3"/>
<reference evidence="4" key="1">
    <citation type="submission" date="2017-09" db="EMBL/GenBank/DDBJ databases">
        <authorList>
            <person name="Varghese N."/>
            <person name="Submissions S."/>
        </authorList>
    </citation>
    <scope>NUCLEOTIDE SEQUENCE [LARGE SCALE GENOMIC DNA]</scope>
    <source>
        <strain evidence="4">CGMCC 1.12803</strain>
    </source>
</reference>
<dbReference type="RefSeq" id="WP_097133452.1">
    <property type="nucleotide sequence ID" value="NZ_OCMT01000004.1"/>
</dbReference>
<sequence length="210" mass="22519">MKTSIKNLFAAILTVAISTSAPAFVNASATKKVTVVGEVKKFNKLNVAGNVEVILVQSQNQSVQVYDNYYAKNALVQEKNGELRISSFNKETLTVVVYANQLNEITVSDSAIVKTSGKFSALSLTINLKDQSKAILNTNTVDLFANVNGKSSLTLSGNTGEYNASINNLAAINMDKFTAENSSIQSKNTAVAQKQVASNELPTNDVLTIF</sequence>
<dbReference type="Proteomes" id="UP000219281">
    <property type="component" value="Unassembled WGS sequence"/>
</dbReference>
<keyword evidence="1" id="KW-0732">Signal</keyword>
<feature type="chain" id="PRO_5012741491" evidence="1">
    <location>
        <begin position="24"/>
        <end position="210"/>
    </location>
</feature>
<dbReference type="InterPro" id="IPR021255">
    <property type="entry name" value="DUF2807"/>
</dbReference>
<gene>
    <name evidence="3" type="ORF">SAMN06297358_3673</name>
</gene>